<name>A0A5Q2RJI7_9ACTN</name>
<dbReference type="AlphaFoldDB" id="A0A5Q2RJI7"/>
<evidence type="ECO:0000259" key="3">
    <source>
        <dbReference type="Pfam" id="PF23771"/>
    </source>
</evidence>
<evidence type="ECO:0000256" key="1">
    <source>
        <dbReference type="SAM" id="MobiDB-lite"/>
    </source>
</evidence>
<dbReference type="InterPro" id="IPR055592">
    <property type="entry name" value="DUF7168"/>
</dbReference>
<feature type="domain" description="DUF2786" evidence="2">
    <location>
        <begin position="10"/>
        <end position="47"/>
    </location>
</feature>
<feature type="region of interest" description="Disordered" evidence="1">
    <location>
        <begin position="220"/>
        <end position="248"/>
    </location>
</feature>
<organism evidence="4 5">
    <name type="scientific">Actinomarinicola tropica</name>
    <dbReference type="NCBI Taxonomy" id="2789776"/>
    <lineage>
        <taxon>Bacteria</taxon>
        <taxon>Bacillati</taxon>
        <taxon>Actinomycetota</taxon>
        <taxon>Acidimicrobiia</taxon>
        <taxon>Acidimicrobiales</taxon>
        <taxon>Iamiaceae</taxon>
        <taxon>Actinomarinicola</taxon>
    </lineage>
</organism>
<sequence length="248" mass="26757">MTTSAASDTVLRRIRGLLDQAERTSFPSEAEAFAAKAAEMMARHHVDVAMLERTRRERGGGVVEVDVELGRGQYVRARLELLGQVAEAYDCRVLTSSAPRGRVGHVIGHAADVEQTELMYTSLLVQATRAAAAEPVPRGHAGVTFRRGFLLGFAARVGERLAAQAARAARHAEQEHADGDPTAPSVALVLADRRQSVDDWVADRYRHLRRLDRAAPVSTHAVERGTRAGDRADLGGRAVDGGRAMLPG</sequence>
<reference evidence="4 5" key="1">
    <citation type="submission" date="2019-11" db="EMBL/GenBank/DDBJ databases">
        <authorList>
            <person name="He Y."/>
        </authorList>
    </citation>
    <scope>NUCLEOTIDE SEQUENCE [LARGE SCALE GENOMIC DNA]</scope>
    <source>
        <strain evidence="4 5">SCSIO 58843</strain>
    </source>
</reference>
<protein>
    <submittedName>
        <fullName evidence="4">DUF2786 domain-containing protein</fullName>
    </submittedName>
</protein>
<evidence type="ECO:0000259" key="2">
    <source>
        <dbReference type="Pfam" id="PF10979"/>
    </source>
</evidence>
<dbReference type="Pfam" id="PF23771">
    <property type="entry name" value="DUF7168"/>
    <property type="match status" value="1"/>
</dbReference>
<evidence type="ECO:0000313" key="5">
    <source>
        <dbReference type="Proteomes" id="UP000334019"/>
    </source>
</evidence>
<dbReference type="Proteomes" id="UP000334019">
    <property type="component" value="Chromosome"/>
</dbReference>
<evidence type="ECO:0000313" key="4">
    <source>
        <dbReference type="EMBL" id="QGG94721.1"/>
    </source>
</evidence>
<feature type="compositionally biased region" description="Basic and acidic residues" evidence="1">
    <location>
        <begin position="221"/>
        <end position="234"/>
    </location>
</feature>
<dbReference type="Pfam" id="PF10979">
    <property type="entry name" value="DUF2786"/>
    <property type="match status" value="1"/>
</dbReference>
<keyword evidence="5" id="KW-1185">Reference proteome</keyword>
<proteinExistence type="predicted"/>
<dbReference type="EMBL" id="CP045851">
    <property type="protein sequence ID" value="QGG94721.1"/>
    <property type="molecule type" value="Genomic_DNA"/>
</dbReference>
<accession>A0A5Q2RJI7</accession>
<dbReference type="KEGG" id="atq:GH723_06140"/>
<dbReference type="RefSeq" id="WP_153758827.1">
    <property type="nucleotide sequence ID" value="NZ_CP045851.1"/>
</dbReference>
<gene>
    <name evidence="4" type="ORF">GH723_06140</name>
</gene>
<feature type="domain" description="DUF7168" evidence="3">
    <location>
        <begin position="70"/>
        <end position="177"/>
    </location>
</feature>
<dbReference type="InterPro" id="IPR024498">
    <property type="entry name" value="DUF2786"/>
</dbReference>